<sequence>MDNKEKSKRLDKEDEKRAEENRESFREADGTESIGLAYFLAFFAGAIISLLVSCSNLNDKI</sequence>
<evidence type="ECO:0000256" key="1">
    <source>
        <dbReference type="SAM" id="MobiDB-lite"/>
    </source>
</evidence>
<reference evidence="3" key="2">
    <citation type="journal article" date="2017" name="Nat. Commun.">
        <title>Single-virus genomics reveals hidden cosmopolitan and abundant viruses.</title>
        <authorList>
            <person name="Martinez-Hernandez F."/>
            <person name="Fornas O."/>
            <person name="Lluesma Gomez M."/>
            <person name="Bolduc B."/>
            <person name="de la Cruz Pena M.J."/>
            <person name="Martinez J.M."/>
            <person name="Anton J."/>
            <person name="Gasol J.M."/>
            <person name="Rosselli R."/>
            <person name="Rodriguez-Valera F."/>
            <person name="Sullivan M.B."/>
            <person name="Acinas S.G."/>
            <person name="Martinez-Garcia M."/>
        </authorList>
    </citation>
    <scope>NUCLEOTIDE SEQUENCE</scope>
</reference>
<evidence type="ECO:0000256" key="2">
    <source>
        <dbReference type="SAM" id="Phobius"/>
    </source>
</evidence>
<reference evidence="3" key="1">
    <citation type="submission" date="2016-10" db="EMBL/GenBank/DDBJ databases">
        <authorList>
            <person name="Varghese N."/>
        </authorList>
    </citation>
    <scope>NUCLEOTIDE SEQUENCE</scope>
</reference>
<dbReference type="EMBL" id="KY052794">
    <property type="protein sequence ID" value="ASE99763.1"/>
    <property type="molecule type" value="Genomic_DNA"/>
</dbReference>
<name>A0A218MKG3_9VIRU</name>
<feature type="transmembrane region" description="Helical" evidence="2">
    <location>
        <begin position="36"/>
        <end position="57"/>
    </location>
</feature>
<feature type="region of interest" description="Disordered" evidence="1">
    <location>
        <begin position="1"/>
        <end position="28"/>
    </location>
</feature>
<evidence type="ECO:0000313" key="3">
    <source>
        <dbReference type="EMBL" id="ASE99763.1"/>
    </source>
</evidence>
<organism evidence="3">
    <name type="scientific">uncultured virus</name>
    <dbReference type="NCBI Taxonomy" id="340016"/>
    <lineage>
        <taxon>Viruses</taxon>
        <taxon>environmental samples</taxon>
    </lineage>
</organism>
<keyword evidence="2" id="KW-1133">Transmembrane helix</keyword>
<accession>A0A218MKG3</accession>
<keyword evidence="2" id="KW-0812">Transmembrane</keyword>
<protein>
    <submittedName>
        <fullName evidence="3">Uncharacterized protein</fullName>
    </submittedName>
</protein>
<keyword evidence="2" id="KW-0472">Membrane</keyword>
<proteinExistence type="predicted"/>